<evidence type="ECO:0000256" key="6">
    <source>
        <dbReference type="ARBA" id="ARBA00022679"/>
    </source>
</evidence>
<dbReference type="GO" id="GO:0004197">
    <property type="term" value="F:cysteine-type endopeptidase activity"/>
    <property type="evidence" value="ECO:0007669"/>
    <property type="project" value="UniProtKB-UniRule"/>
</dbReference>
<dbReference type="GO" id="GO:0003968">
    <property type="term" value="F:RNA-directed RNA polymerase activity"/>
    <property type="evidence" value="ECO:0007669"/>
    <property type="project" value="UniProtKB-KW"/>
</dbReference>
<evidence type="ECO:0000256" key="9">
    <source>
        <dbReference type="ARBA" id="ARBA00022801"/>
    </source>
</evidence>
<evidence type="ECO:0000259" key="22">
    <source>
        <dbReference type="PROSITE" id="PS51743"/>
    </source>
</evidence>
<dbReference type="SUPFAM" id="SSF56672">
    <property type="entry name" value="DNA/RNA polymerases"/>
    <property type="match status" value="1"/>
</dbReference>
<proteinExistence type="inferred from homology"/>
<dbReference type="PANTHER" id="PTHR24216">
    <property type="entry name" value="PAXILLIN-RELATED"/>
    <property type="match status" value="1"/>
</dbReference>
<dbReference type="InterPro" id="IPR043181">
    <property type="entry name" value="TYMV_endopept_dom"/>
</dbReference>
<evidence type="ECO:0000313" key="23">
    <source>
        <dbReference type="EMBL" id="AIE44664.1"/>
    </source>
</evidence>
<organismHost>
    <name type="scientific">Solanum seaforthianum</name>
    <name type="common">Brazilian nightshade</name>
    <dbReference type="NCBI Taxonomy" id="45840"/>
</organismHost>
<evidence type="ECO:0000256" key="14">
    <source>
        <dbReference type="ARBA" id="ARBA00023268"/>
    </source>
</evidence>
<dbReference type="Pfam" id="PF01660">
    <property type="entry name" value="Vmethyltransf"/>
    <property type="match status" value="1"/>
</dbReference>
<organismHost>
    <name type="scientific">Solanum melongena</name>
    <name type="common">eggplant</name>
    <dbReference type="NCBI Taxonomy" id="4111"/>
</organismHost>
<dbReference type="InterPro" id="IPR043502">
    <property type="entry name" value="DNA/RNA_pol_sf"/>
</dbReference>
<dbReference type="GO" id="GO:0006351">
    <property type="term" value="P:DNA-templated transcription"/>
    <property type="evidence" value="ECO:0007669"/>
    <property type="project" value="InterPro"/>
</dbReference>
<keyword evidence="1" id="KW-0696">RNA-directed RNA polymerase</keyword>
<keyword evidence="3" id="KW-0489">Methyltransferase</keyword>
<feature type="domain" description="RdRp catalytic" evidence="20">
    <location>
        <begin position="1568"/>
        <end position="1674"/>
    </location>
</feature>
<dbReference type="PROSITE" id="PS51738">
    <property type="entry name" value="PEPTIDASE_C21"/>
    <property type="match status" value="1"/>
</dbReference>
<feature type="active site" description="For protease activity" evidence="18">
    <location>
        <position position="776"/>
    </location>
</feature>
<feature type="domain" description="Alphavirus-like MT" evidence="22">
    <location>
        <begin position="58"/>
        <end position="219"/>
    </location>
</feature>
<dbReference type="GO" id="GO:0006396">
    <property type="term" value="P:RNA processing"/>
    <property type="evidence" value="ECO:0007669"/>
    <property type="project" value="InterPro"/>
</dbReference>
<dbReference type="PROSITE" id="PS51743">
    <property type="entry name" value="ALPHAVIRUS_MT"/>
    <property type="match status" value="1"/>
</dbReference>
<keyword evidence="14" id="KW-0511">Multifunctional enzyme</keyword>
<feature type="region of interest" description="Disordered" evidence="19">
    <location>
        <begin position="572"/>
        <end position="623"/>
    </location>
</feature>
<evidence type="ECO:0000256" key="7">
    <source>
        <dbReference type="ARBA" id="ARBA00022695"/>
    </source>
</evidence>
<keyword evidence="7" id="KW-0548">Nucleotidyltransferase</keyword>
<organism evidence="23">
    <name type="scientific">Eggplant mosaic virus</name>
    <dbReference type="NCBI Taxonomy" id="12151"/>
    <lineage>
        <taxon>Viruses</taxon>
        <taxon>Riboviria</taxon>
        <taxon>Orthornavirae</taxon>
        <taxon>Kitrinoviricota</taxon>
        <taxon>Alsuviricetes</taxon>
        <taxon>Tymovirales</taxon>
        <taxon>Tymoviridae</taxon>
        <taxon>Tymovirus</taxon>
        <taxon>Tymovirus melongenae</taxon>
    </lineage>
</organism>
<dbReference type="InterPro" id="IPR007094">
    <property type="entry name" value="RNA-dir_pol_PSvirus"/>
</dbReference>
<feature type="active site" description="For protease activity" evidence="18">
    <location>
        <position position="862"/>
    </location>
</feature>
<dbReference type="PROSITE" id="PS51657">
    <property type="entry name" value="PSRV_HELICASE"/>
    <property type="match status" value="1"/>
</dbReference>
<dbReference type="Pfam" id="PF01443">
    <property type="entry name" value="Viral_helicase1"/>
    <property type="match status" value="1"/>
</dbReference>
<sequence length="1840" mass="204763">MAFQSALEALNSTTHRDASTNPILNSVVEPLRDSLSLYPWLLPKEAVPHLLSWGIPNSGLGVTPHPHPIHKTVETFLLFNHWHALARLPSTVMFMKPSKFQKLAALNPKFQELINFRLTAADTTRYPSTSLTFPSNSICFMHDALMYFSPAQIVDLFTQSPALETLYCSLIVPPESHFTDLSLFPEIYTYKISGQTLHYIPENHHSGSYNQPLQALSWLKISSILSPSLALSVTKLESWGPVHSILIQRGLPPKPSLSARPPVLPNQPPRATTPNSQNQLLHQTSQLFFELQQPQLSLVSFRIPDCVELPQATFLRQPLRHRLVPTSVYNALFTYTRAVRTLRTSDPAGFVRTQSNKPEYAWVTPNAWDNLQTFALLNAPHRPQVCYHFFSSPVARLKLHFAQHWRAYLLALTPFLTTSPLLLPLFNFNTPFPLPRLLSLFRRSVSSPRLLHSILPSQLRAAVPNRPLPLWVTKLHHFLDSHSLLPTPPIRPRIELQRLPLMSLIPKPKIVLPLLSLLLSSPTIYIHFFQAQTPQQLHDNYHLHLHPSRFELSWTLQSYQVTQAQSFLPLPLPAPTQAQASSPAPHPPAFHAIPLPPQPSTSSSPPPQEPTLSPHLIHPPLTREPSPLNGCACDSCAIPSTAAMTSAEHPTPLNPPTPSPAPDVPPPDPPGNPSLSKQVPPEANLHPIHNPDLPSSTTLPSGALTLVPAKTPSIHANSTPPSSHPFTPLADDPTAVGPCLPFHVLHPADYFPLSAEFLTRTRHVPPSSLSHPKLNCLLTCFSELSGHSESDLWLSLQSILPDSQLQNPEVSTLGLSTDILTALCFIYHSAVTLHTPSGVYHYGIASSSTVYVIHYQPGPPPHFSLSPRLAASAPRCNPTNSKLVRQALRFKLNGEFLPFTQAYAHESSITHAKNLISNMKNGFDGIMSSLTDSSKGPSPREKLTTLDSLIDVAAPREVPLIHIAGFAGCGKTHPIQKLLQTSPFHDFRISCPTNELRSEWKRDMQPTAENVWRFSTWESSLLKHSEILVIDEIYKLPRGYLDLSILADPTLSLVIILGDPLQGEYHSTSPHSSNHFLPSEVHRFKSYIDCYCFWSHRIPKQIASLFGVVCHNTNEGFVRALTSHPPNSKNLTNATNTALSLQQMGHHAITISASQGVTFNEAHTILLDRHTNLLSPNNCLVALTRSRTGVYFVGNLHLASNSFGTNYMFSQALCQGTIDLNNMFPHIMPHLPKMYEPIRSRSNRFVAGSLNFRPTTNSRLLSSLTKPTHLPPHIPTNHSLDVLVSNPVLLGETLDPRLEVLHLPPTRLPLHLDLLPTVPSSSSFSPVDHLFPTPISPAICGYTFENLAAFFLPAHDPDLKEVLINDQKSNQFPYLDAPFELSCQPSSLLAPIHKPASDPTLLPGSIKKRLRFRASSSPYSITPSDQLLGQHLFSSLCLAYGRNPNSVLPFQPELFSECICINDYAQLSSKTQATIVANHQRSDPDWRLTAVRIFAKAQHKVNDASIFSGWKACQTLALMHDYIILVLGPVKKYQRIFDSKDRPPHIYYHCGKTPSQLSQWCQTHLSGSSYIANDYTAFDQSQHGEAVVLECLKMRRLSIPDSLIQLHSHLKCSVDTQFGPLTCMRLTGEPGTYDDNSDYNLAVIYSQYSLNGHPILISGDDSVLCGTPPPSPLWPTLKKMLHLRFKIERTSHPLFCGYYVSPHGAARNPYALFAKLMICVDDKSLHDKKLSYLSEFSTGHLTGDLVTSILPPHLLPYQSAVHDFFCRNCTPAEKILLSLDPIPESKILQLILKVRWASQAFFSYLPQKARELLVARSSLPSLYSNPKVSQLESELLPFSQ</sequence>
<dbReference type="SUPFAM" id="SSF52540">
    <property type="entry name" value="P-loop containing nucleoside triphosphate hydrolases"/>
    <property type="match status" value="2"/>
</dbReference>
<dbReference type="EMBL" id="KJ690172">
    <property type="protein sequence ID" value="AIE44664.1"/>
    <property type="molecule type" value="Genomic_RNA"/>
</dbReference>
<keyword evidence="10 18" id="KW-0788">Thiol protease</keyword>
<keyword evidence="8" id="KW-0547">Nucleotide-binding</keyword>
<evidence type="ECO:0000256" key="15">
    <source>
        <dbReference type="ARBA" id="ARBA00045135"/>
    </source>
</evidence>
<keyword evidence="2" id="KW-0945">Host-virus interaction</keyword>
<evidence type="ECO:0000256" key="18">
    <source>
        <dbReference type="PROSITE-ProRule" id="PRU01074"/>
    </source>
</evidence>
<name>A0A068LJP9_EPMV</name>
<dbReference type="PANTHER" id="PTHR24216:SF65">
    <property type="entry name" value="PAXILLIN-LIKE PROTEIN 1"/>
    <property type="match status" value="1"/>
</dbReference>
<dbReference type="InterPro" id="IPR001788">
    <property type="entry name" value="RNA-dep_RNA_pol_alsuvir"/>
</dbReference>
<dbReference type="InterPro" id="IPR027351">
    <property type="entry name" value="(+)RNA_virus_helicase_core_dom"/>
</dbReference>
<accession>A0A068LJP9</accession>
<evidence type="ECO:0000256" key="1">
    <source>
        <dbReference type="ARBA" id="ARBA00022484"/>
    </source>
</evidence>
<dbReference type="Gene3D" id="3.40.50.300">
    <property type="entry name" value="P-loop containing nucleotide triphosphate hydrolases"/>
    <property type="match status" value="2"/>
</dbReference>
<evidence type="ECO:0000256" key="2">
    <source>
        <dbReference type="ARBA" id="ARBA00022581"/>
    </source>
</evidence>
<reference evidence="23" key="1">
    <citation type="submission" date="2014-04" db="EMBL/GenBank/DDBJ databases">
        <authorList>
            <person name="Dullemans A.M."/>
            <person name="Roenhorst J.W."/>
            <person name="Van der Vlugt R.A.A."/>
        </authorList>
    </citation>
    <scope>NUCLEOTIDE SEQUENCE</scope>
    <source>
        <strain evidence="23">SCRI</strain>
    </source>
</reference>
<evidence type="ECO:0000256" key="5">
    <source>
        <dbReference type="ARBA" id="ARBA00022670"/>
    </source>
</evidence>
<evidence type="ECO:0000256" key="4">
    <source>
        <dbReference type="ARBA" id="ARBA00022662"/>
    </source>
</evidence>
<keyword evidence="13" id="KW-0693">Viral RNA replication</keyword>
<dbReference type="GO" id="GO:0003723">
    <property type="term" value="F:RNA binding"/>
    <property type="evidence" value="ECO:0007669"/>
    <property type="project" value="InterPro"/>
</dbReference>
<dbReference type="Pfam" id="PF05381">
    <property type="entry name" value="Peptidase_C21"/>
    <property type="match status" value="1"/>
</dbReference>
<feature type="region of interest" description="Disordered" evidence="19">
    <location>
        <begin position="644"/>
        <end position="703"/>
    </location>
</feature>
<dbReference type="Pfam" id="PF00978">
    <property type="entry name" value="RdRP_2"/>
    <property type="match status" value="1"/>
</dbReference>
<evidence type="ECO:0000256" key="11">
    <source>
        <dbReference type="ARBA" id="ARBA00022840"/>
    </source>
</evidence>
<keyword evidence="5 18" id="KW-0645">Protease</keyword>
<dbReference type="GO" id="GO:0032259">
    <property type="term" value="P:methylation"/>
    <property type="evidence" value="ECO:0007669"/>
    <property type="project" value="UniProtKB-KW"/>
</dbReference>
<dbReference type="InterPro" id="IPR002588">
    <property type="entry name" value="Alphavirus-like_MT_dom"/>
</dbReference>
<evidence type="ECO:0000256" key="19">
    <source>
        <dbReference type="SAM" id="MobiDB-lite"/>
    </source>
</evidence>
<keyword evidence="12" id="KW-1127">Modulation of host ubiquitin pathway by viral deubiquitinase</keyword>
<dbReference type="PROSITE" id="PS50507">
    <property type="entry name" value="RDRP_SSRNA_POS"/>
    <property type="match status" value="1"/>
</dbReference>
<evidence type="ECO:0000256" key="13">
    <source>
        <dbReference type="ARBA" id="ARBA00022953"/>
    </source>
</evidence>
<keyword evidence="6" id="KW-0808">Transferase</keyword>
<feature type="region of interest" description="Disordered" evidence="19">
    <location>
        <begin position="253"/>
        <end position="277"/>
    </location>
</feature>
<feature type="compositionally biased region" description="Polar residues" evidence="19">
    <location>
        <begin position="714"/>
        <end position="725"/>
    </location>
</feature>
<comment type="function">
    <text evidence="15">RNA-directed RNA polymerase is responsible for the replication and transcription of the genome.</text>
</comment>
<dbReference type="GO" id="GO:0005524">
    <property type="term" value="F:ATP binding"/>
    <property type="evidence" value="ECO:0007669"/>
    <property type="project" value="UniProtKB-KW"/>
</dbReference>
<dbReference type="Gene3D" id="3.90.70.100">
    <property type="match status" value="1"/>
</dbReference>
<keyword evidence="9 18" id="KW-0378">Hydrolase</keyword>
<dbReference type="GO" id="GO:0039694">
    <property type="term" value="P:viral RNA genome replication"/>
    <property type="evidence" value="ECO:0007669"/>
    <property type="project" value="InterPro"/>
</dbReference>
<evidence type="ECO:0000256" key="8">
    <source>
        <dbReference type="ARBA" id="ARBA00022741"/>
    </source>
</evidence>
<organismHost>
    <name type="scientific">Solanum lycopersicum</name>
    <name type="common">Tomato</name>
    <name type="synonym">Lycopersicon esculentum</name>
    <dbReference type="NCBI Taxonomy" id="4081"/>
</organismHost>
<evidence type="ECO:0000256" key="10">
    <source>
        <dbReference type="ARBA" id="ARBA00022807"/>
    </source>
</evidence>
<dbReference type="GO" id="GO:0039648">
    <property type="term" value="P:symbiont-mediated perturbation of host ubiquitin-like protein modification"/>
    <property type="evidence" value="ECO:0007669"/>
    <property type="project" value="UniProtKB-KW"/>
</dbReference>
<evidence type="ECO:0000256" key="12">
    <source>
        <dbReference type="ARBA" id="ARBA00022876"/>
    </source>
</evidence>
<evidence type="ECO:0000256" key="17">
    <source>
        <dbReference type="ARBA" id="ARBA00047193"/>
    </source>
</evidence>
<protein>
    <recommendedName>
        <fullName evidence="17">Non-structural replication polyprotein</fullName>
    </recommendedName>
</protein>
<dbReference type="InterPro" id="IPR027417">
    <property type="entry name" value="P-loop_NTPase"/>
</dbReference>
<evidence type="ECO:0000256" key="3">
    <source>
        <dbReference type="ARBA" id="ARBA00022603"/>
    </source>
</evidence>
<keyword evidence="11" id="KW-0067">ATP-binding</keyword>
<evidence type="ECO:0000259" key="21">
    <source>
        <dbReference type="PROSITE" id="PS51657"/>
    </source>
</evidence>
<feature type="region of interest" description="Disordered" evidence="19">
    <location>
        <begin position="711"/>
        <end position="730"/>
    </location>
</feature>
<feature type="domain" description="(+)RNA virus helicase C-terminal" evidence="21">
    <location>
        <begin position="935"/>
        <end position="1225"/>
    </location>
</feature>
<dbReference type="InterPro" id="IPR008043">
    <property type="entry name" value="Peptidase_C21"/>
</dbReference>
<dbReference type="CDD" id="cd23247">
    <property type="entry name" value="Tymoviridae_RdRp"/>
    <property type="match status" value="1"/>
</dbReference>
<evidence type="ECO:0000259" key="20">
    <source>
        <dbReference type="PROSITE" id="PS50507"/>
    </source>
</evidence>
<dbReference type="GO" id="GO:0016556">
    <property type="term" value="P:mRNA modification"/>
    <property type="evidence" value="ECO:0007669"/>
    <property type="project" value="InterPro"/>
</dbReference>
<dbReference type="GO" id="GO:0008174">
    <property type="term" value="F:mRNA methyltransferase activity"/>
    <property type="evidence" value="ECO:0007669"/>
    <property type="project" value="UniProtKB-UniRule"/>
</dbReference>
<feature type="compositionally biased region" description="Pro residues" evidence="19">
    <location>
        <begin position="652"/>
        <end position="672"/>
    </location>
</feature>
<feature type="compositionally biased region" description="Pro residues" evidence="19">
    <location>
        <begin position="584"/>
        <end position="609"/>
    </location>
</feature>
<keyword evidence="4" id="KW-1130">Modulation of host ubiquitin pathway by virus</keyword>
<evidence type="ECO:0000256" key="16">
    <source>
        <dbReference type="ARBA" id="ARBA00046330"/>
    </source>
</evidence>
<dbReference type="GO" id="GO:0006508">
    <property type="term" value="P:proteolysis"/>
    <property type="evidence" value="ECO:0007669"/>
    <property type="project" value="UniProtKB-KW"/>
</dbReference>
<comment type="similarity">
    <text evidence="16">Belongs to the Tymoviridae non-structural replication polyprotein family.</text>
</comment>